<proteinExistence type="predicted"/>
<protein>
    <recommendedName>
        <fullName evidence="1">methylmalonate-semialdehyde dehydrogenase (CoA acylating)</fullName>
        <ecNumber evidence="1">1.2.1.27</ecNumber>
    </recommendedName>
</protein>
<name>A0A081NLF4_9GAMM</name>
<dbReference type="InterPro" id="IPR016162">
    <property type="entry name" value="Ald_DH_N"/>
</dbReference>
<accession>A0A081NLF4</accession>
<dbReference type="InterPro" id="IPR015590">
    <property type="entry name" value="Aldehyde_DH_dom"/>
</dbReference>
<dbReference type="RefSeq" id="WP_034833023.1">
    <property type="nucleotide sequence ID" value="NZ_JOKH01000001.1"/>
</dbReference>
<dbReference type="SUPFAM" id="SSF53720">
    <property type="entry name" value="ALDH-like"/>
    <property type="match status" value="1"/>
</dbReference>
<dbReference type="FunFam" id="3.40.309.10:FF:000002">
    <property type="entry name" value="Methylmalonate-semialdehyde dehydrogenase (Acylating)"/>
    <property type="match status" value="1"/>
</dbReference>
<dbReference type="PANTHER" id="PTHR43866:SF4">
    <property type="entry name" value="MALONATE-SEMIALDEHYDE DEHYDROGENASE"/>
    <property type="match status" value="1"/>
</dbReference>
<dbReference type="GO" id="GO:0006210">
    <property type="term" value="P:thymine catabolic process"/>
    <property type="evidence" value="ECO:0007669"/>
    <property type="project" value="TreeGrafter"/>
</dbReference>
<dbReference type="NCBIfam" id="TIGR01722">
    <property type="entry name" value="MMSDH"/>
    <property type="match status" value="1"/>
</dbReference>
<gene>
    <name evidence="5" type="ORF">GZ78_04650</name>
</gene>
<dbReference type="eggNOG" id="COG1012">
    <property type="taxonomic scope" value="Bacteria"/>
</dbReference>
<comment type="caution">
    <text evidence="5">The sequence shown here is derived from an EMBL/GenBank/DDBJ whole genome shotgun (WGS) entry which is preliminary data.</text>
</comment>
<feature type="domain" description="Aldehyde dehydrogenase" evidence="4">
    <location>
        <begin position="18"/>
        <end position="475"/>
    </location>
</feature>
<dbReference type="EC" id="1.2.1.27" evidence="1"/>
<evidence type="ECO:0000256" key="1">
    <source>
        <dbReference type="ARBA" id="ARBA00013048"/>
    </source>
</evidence>
<dbReference type="GO" id="GO:0004491">
    <property type="term" value="F:methylmalonate-semialdehyde dehydrogenase (acylating, NAD) activity"/>
    <property type="evidence" value="ECO:0007669"/>
    <property type="project" value="UniProtKB-EC"/>
</dbReference>
<dbReference type="InterPro" id="IPR010061">
    <property type="entry name" value="MeMal-semiAld_DH"/>
</dbReference>
<evidence type="ECO:0000313" key="5">
    <source>
        <dbReference type="EMBL" id="KEQ19277.1"/>
    </source>
</evidence>
<dbReference type="Gene3D" id="3.40.605.10">
    <property type="entry name" value="Aldehyde Dehydrogenase, Chain A, domain 1"/>
    <property type="match status" value="1"/>
</dbReference>
<dbReference type="PANTHER" id="PTHR43866">
    <property type="entry name" value="MALONATE-SEMIALDEHYDE DEHYDROGENASE"/>
    <property type="match status" value="1"/>
</dbReference>
<evidence type="ECO:0000256" key="3">
    <source>
        <dbReference type="ARBA" id="ARBA00023027"/>
    </source>
</evidence>
<reference evidence="5 6" key="1">
    <citation type="submission" date="2014-06" db="EMBL/GenBank/DDBJ databases">
        <title>Whole Genome Sequences of Three Symbiotic Endozoicomonas Bacteria.</title>
        <authorList>
            <person name="Neave M.J."/>
            <person name="Apprill A."/>
            <person name="Voolstra C.R."/>
        </authorList>
    </citation>
    <scope>NUCLEOTIDE SEQUENCE [LARGE SCALE GENOMIC DNA]</scope>
    <source>
        <strain evidence="5 6">DSM 25634</strain>
    </source>
</reference>
<sequence>MSVSRQNYIGGVGRDSVSGRVIKVFNPATEDESCRIPDSSREDIDLAVKAAQSALPGWSATPPVSRSRVLMRFRELLEKNRNEISGLISEEHGKTREDASAELSRAIDVLEFACGIPQLLKGEHSHHASSSIDCWSMMLPVGVCAGITPFNFPAMVPLWMVSIALACGNTFILKPSEKDPSAPALISKLLQEAGLPDGVFNLVHGSADSVNAILDHPGIGAVSFVGSTPVARHVYERGSAAGKRVQALGGAKNHAVVLPDADMDMVAEQIAGAAYGSAGERCMAISVVVAVGDDVGDQLADRLSEHARSLKVGAFDTQPDLGPLITMEHREKVLGLVDSGVKEGAQLLVDGREAFFDKGYFLAPCLFDAVEPDMAIYQQEIFGPVLCIVRVSSYQDALDLIAANPYGNGSAIFTGSGKLAQHFCEHADTGMVGVNVPIPVPVAWHCFGGIKQSLFGPLHMHGPDGVRFFTRMRTVSARWPEKLTGQREANLNIPEVK</sequence>
<evidence type="ECO:0000259" key="4">
    <source>
        <dbReference type="Pfam" id="PF00171"/>
    </source>
</evidence>
<dbReference type="InterPro" id="IPR016161">
    <property type="entry name" value="Ald_DH/histidinol_DH"/>
</dbReference>
<dbReference type="Gene3D" id="3.40.309.10">
    <property type="entry name" value="Aldehyde Dehydrogenase, Chain A, domain 2"/>
    <property type="match status" value="1"/>
</dbReference>
<dbReference type="InterPro" id="IPR016160">
    <property type="entry name" value="Ald_DH_CS_CYS"/>
</dbReference>
<dbReference type="AlphaFoldDB" id="A0A081NLF4"/>
<organism evidence="5 6">
    <name type="scientific">Endozoicomonas numazuensis</name>
    <dbReference type="NCBI Taxonomy" id="1137799"/>
    <lineage>
        <taxon>Bacteria</taxon>
        <taxon>Pseudomonadati</taxon>
        <taxon>Pseudomonadota</taxon>
        <taxon>Gammaproteobacteria</taxon>
        <taxon>Oceanospirillales</taxon>
        <taxon>Endozoicomonadaceae</taxon>
        <taxon>Endozoicomonas</taxon>
    </lineage>
</organism>
<dbReference type="Proteomes" id="UP000028073">
    <property type="component" value="Unassembled WGS sequence"/>
</dbReference>
<dbReference type="EMBL" id="JOKH01000001">
    <property type="protein sequence ID" value="KEQ19277.1"/>
    <property type="molecule type" value="Genomic_DNA"/>
</dbReference>
<dbReference type="GO" id="GO:0006574">
    <property type="term" value="P:L-valine catabolic process"/>
    <property type="evidence" value="ECO:0007669"/>
    <property type="project" value="TreeGrafter"/>
</dbReference>
<keyword evidence="6" id="KW-1185">Reference proteome</keyword>
<evidence type="ECO:0000256" key="2">
    <source>
        <dbReference type="ARBA" id="ARBA00023002"/>
    </source>
</evidence>
<keyword evidence="3" id="KW-0520">NAD</keyword>
<dbReference type="InterPro" id="IPR016163">
    <property type="entry name" value="Ald_DH_C"/>
</dbReference>
<dbReference type="Pfam" id="PF00171">
    <property type="entry name" value="Aldedh"/>
    <property type="match status" value="1"/>
</dbReference>
<dbReference type="PROSITE" id="PS00070">
    <property type="entry name" value="ALDEHYDE_DEHYDR_CYS"/>
    <property type="match status" value="1"/>
</dbReference>
<dbReference type="CDD" id="cd07085">
    <property type="entry name" value="ALDH_F6_MMSDH"/>
    <property type="match status" value="1"/>
</dbReference>
<dbReference type="STRING" id="1137799.GZ78_04650"/>
<dbReference type="FunFam" id="3.40.605.10:FF:000003">
    <property type="entry name" value="Methylmalonate-semialdehyde dehydrogenase [acylating]"/>
    <property type="match status" value="1"/>
</dbReference>
<dbReference type="OrthoDB" id="9812625at2"/>
<evidence type="ECO:0000313" key="6">
    <source>
        <dbReference type="Proteomes" id="UP000028073"/>
    </source>
</evidence>
<keyword evidence="2" id="KW-0560">Oxidoreductase</keyword>